<dbReference type="GO" id="GO:0005886">
    <property type="term" value="C:plasma membrane"/>
    <property type="evidence" value="ECO:0007669"/>
    <property type="project" value="TreeGrafter"/>
</dbReference>
<organism evidence="9">
    <name type="scientific">freshwater metagenome</name>
    <dbReference type="NCBI Taxonomy" id="449393"/>
    <lineage>
        <taxon>unclassified sequences</taxon>
        <taxon>metagenomes</taxon>
        <taxon>ecological metagenomes</taxon>
    </lineage>
</organism>
<evidence type="ECO:0000256" key="4">
    <source>
        <dbReference type="ARBA" id="ARBA00022827"/>
    </source>
</evidence>
<name>A0A6J6Y0E5_9ZZZZ</name>
<dbReference type="InterPro" id="IPR052161">
    <property type="entry name" value="Mycobact_Acyl-CoA_DH"/>
</dbReference>
<dbReference type="Gene3D" id="2.40.110.10">
    <property type="entry name" value="Butyryl-CoA Dehydrogenase, subunit A, domain 2"/>
    <property type="match status" value="1"/>
</dbReference>
<feature type="domain" description="Acyl-CoA dehydrogenase/oxidase N-terminal" evidence="8">
    <location>
        <begin position="32"/>
        <end position="135"/>
    </location>
</feature>
<dbReference type="InterPro" id="IPR046373">
    <property type="entry name" value="Acyl-CoA_Oxase/DH_mid-dom_sf"/>
</dbReference>
<dbReference type="Pfam" id="PF02771">
    <property type="entry name" value="Acyl-CoA_dh_N"/>
    <property type="match status" value="1"/>
</dbReference>
<sequence length="401" mass="43176">MEQILVAAGRLATLGEGEADMDFELAPQVVRYRERVREIIAAHHTPEAVQHQHASGTFNNPALNRALAAEGLVERAVPGLGAGDPIELWVLFNEMEKAGAPLDALAMAVMIAGVVQHVGTAEQKAAVIPAVTAGDALICLGYSEADAGSDLSSLTTRATRDGDQWVINGAKMWTTMAHEARWVILLARTDASLPRHRGLTMFLLPMDTPGVRVDPVHTMATERTNATFYDDVRVGDDCVLGEVNGGWQVMSVALSFERGVMGGSNPGVALLRHSAQWAHDSGRINEPAVREKLARVAIDNHVAALLTQRSAWIAASGGMPGLEGSMTKLFASEAYQQASRWFQEMAGAEGLLQLLQPGAAADGWIEYDARHSPVTTIYGGTSEIIRNNIAERHLGLPRMRR</sequence>
<comment type="similarity">
    <text evidence="2">Belongs to the acyl-CoA dehydrogenase family.</text>
</comment>
<gene>
    <name evidence="9" type="ORF">UFOPK2992_01107</name>
</gene>
<dbReference type="InterPro" id="IPR009075">
    <property type="entry name" value="AcylCo_DH/oxidase_C"/>
</dbReference>
<dbReference type="GO" id="GO:0016627">
    <property type="term" value="F:oxidoreductase activity, acting on the CH-CH group of donors"/>
    <property type="evidence" value="ECO:0007669"/>
    <property type="project" value="InterPro"/>
</dbReference>
<dbReference type="InterPro" id="IPR036250">
    <property type="entry name" value="AcylCo_DH-like_C"/>
</dbReference>
<dbReference type="PANTHER" id="PTHR43292:SF3">
    <property type="entry name" value="ACYL-COA DEHYDROGENASE FADE29"/>
    <property type="match status" value="1"/>
</dbReference>
<proteinExistence type="inferred from homology"/>
<dbReference type="PANTHER" id="PTHR43292">
    <property type="entry name" value="ACYL-COA DEHYDROGENASE"/>
    <property type="match status" value="1"/>
</dbReference>
<dbReference type="InterPro" id="IPR006091">
    <property type="entry name" value="Acyl-CoA_Oxase/DH_mid-dom"/>
</dbReference>
<dbReference type="EMBL" id="CAFAAI010000190">
    <property type="protein sequence ID" value="CAB4802732.1"/>
    <property type="molecule type" value="Genomic_DNA"/>
</dbReference>
<feature type="domain" description="Acyl-CoA dehydrogenase/oxidase C-terminal" evidence="6">
    <location>
        <begin position="244"/>
        <end position="392"/>
    </location>
</feature>
<evidence type="ECO:0000256" key="2">
    <source>
        <dbReference type="ARBA" id="ARBA00009347"/>
    </source>
</evidence>
<dbReference type="Gene3D" id="1.20.140.10">
    <property type="entry name" value="Butyryl-CoA Dehydrogenase, subunit A, domain 3"/>
    <property type="match status" value="1"/>
</dbReference>
<dbReference type="SUPFAM" id="SSF56645">
    <property type="entry name" value="Acyl-CoA dehydrogenase NM domain-like"/>
    <property type="match status" value="1"/>
</dbReference>
<dbReference type="Pfam" id="PF02770">
    <property type="entry name" value="Acyl-CoA_dh_M"/>
    <property type="match status" value="1"/>
</dbReference>
<dbReference type="GO" id="GO:0050660">
    <property type="term" value="F:flavin adenine dinucleotide binding"/>
    <property type="evidence" value="ECO:0007669"/>
    <property type="project" value="InterPro"/>
</dbReference>
<dbReference type="InterPro" id="IPR009100">
    <property type="entry name" value="AcylCoA_DH/oxidase_NM_dom_sf"/>
</dbReference>
<evidence type="ECO:0000256" key="5">
    <source>
        <dbReference type="ARBA" id="ARBA00023002"/>
    </source>
</evidence>
<dbReference type="Gene3D" id="1.10.540.10">
    <property type="entry name" value="Acyl-CoA dehydrogenase/oxidase, N-terminal domain"/>
    <property type="match status" value="1"/>
</dbReference>
<dbReference type="InterPro" id="IPR013786">
    <property type="entry name" value="AcylCoA_DH/ox_N"/>
</dbReference>
<evidence type="ECO:0000259" key="8">
    <source>
        <dbReference type="Pfam" id="PF02771"/>
    </source>
</evidence>
<reference evidence="9" key="1">
    <citation type="submission" date="2020-05" db="EMBL/GenBank/DDBJ databases">
        <authorList>
            <person name="Chiriac C."/>
            <person name="Salcher M."/>
            <person name="Ghai R."/>
            <person name="Kavagutti S V."/>
        </authorList>
    </citation>
    <scope>NUCLEOTIDE SEQUENCE</scope>
</reference>
<keyword evidence="4" id="KW-0274">FAD</keyword>
<dbReference type="SUPFAM" id="SSF47203">
    <property type="entry name" value="Acyl-CoA dehydrogenase C-terminal domain-like"/>
    <property type="match status" value="1"/>
</dbReference>
<evidence type="ECO:0000256" key="3">
    <source>
        <dbReference type="ARBA" id="ARBA00022630"/>
    </source>
</evidence>
<keyword evidence="3" id="KW-0285">Flavoprotein</keyword>
<dbReference type="AlphaFoldDB" id="A0A6J6Y0E5"/>
<protein>
    <submittedName>
        <fullName evidence="9">Unannotated protein</fullName>
    </submittedName>
</protein>
<evidence type="ECO:0000313" key="9">
    <source>
        <dbReference type="EMBL" id="CAB4802732.1"/>
    </source>
</evidence>
<evidence type="ECO:0000259" key="6">
    <source>
        <dbReference type="Pfam" id="PF00441"/>
    </source>
</evidence>
<keyword evidence="5" id="KW-0560">Oxidoreductase</keyword>
<dbReference type="FunFam" id="2.40.110.10:FF:000002">
    <property type="entry name" value="Acyl-CoA dehydrogenase fadE12"/>
    <property type="match status" value="1"/>
</dbReference>
<dbReference type="Pfam" id="PF00441">
    <property type="entry name" value="Acyl-CoA_dh_1"/>
    <property type="match status" value="1"/>
</dbReference>
<accession>A0A6J6Y0E5</accession>
<comment type="cofactor">
    <cofactor evidence="1">
        <name>FAD</name>
        <dbReference type="ChEBI" id="CHEBI:57692"/>
    </cofactor>
</comment>
<feature type="domain" description="Acyl-CoA oxidase/dehydrogenase middle" evidence="7">
    <location>
        <begin position="139"/>
        <end position="223"/>
    </location>
</feature>
<evidence type="ECO:0000256" key="1">
    <source>
        <dbReference type="ARBA" id="ARBA00001974"/>
    </source>
</evidence>
<dbReference type="InterPro" id="IPR037069">
    <property type="entry name" value="AcylCoA_DH/ox_N_sf"/>
</dbReference>
<evidence type="ECO:0000259" key="7">
    <source>
        <dbReference type="Pfam" id="PF02770"/>
    </source>
</evidence>